<keyword evidence="2" id="KW-0808">Transferase</keyword>
<dbReference type="AlphaFoldDB" id="A0AAV3NN05"/>
<gene>
    <name evidence="4" type="ORF">LIER_35260</name>
</gene>
<accession>A0AAV3NN05</accession>
<dbReference type="PANTHER" id="PTHR47985">
    <property type="entry name" value="OS07G0668900 PROTEIN"/>
    <property type="match status" value="1"/>
</dbReference>
<evidence type="ECO:0000256" key="2">
    <source>
        <dbReference type="ARBA" id="ARBA00022527"/>
    </source>
</evidence>
<dbReference type="Proteomes" id="UP001454036">
    <property type="component" value="Unassembled WGS sequence"/>
</dbReference>
<evidence type="ECO:0000256" key="3">
    <source>
        <dbReference type="ARBA" id="ARBA00023136"/>
    </source>
</evidence>
<dbReference type="PANTHER" id="PTHR47985:SF31">
    <property type="entry name" value="SERINE_THREONINE-PROTEIN KINASE PBL26-RELATED"/>
    <property type="match status" value="1"/>
</dbReference>
<organism evidence="4 5">
    <name type="scientific">Lithospermum erythrorhizon</name>
    <name type="common">Purple gromwell</name>
    <name type="synonym">Lithospermum officinale var. erythrorhizon</name>
    <dbReference type="NCBI Taxonomy" id="34254"/>
    <lineage>
        <taxon>Eukaryota</taxon>
        <taxon>Viridiplantae</taxon>
        <taxon>Streptophyta</taxon>
        <taxon>Embryophyta</taxon>
        <taxon>Tracheophyta</taxon>
        <taxon>Spermatophyta</taxon>
        <taxon>Magnoliopsida</taxon>
        <taxon>eudicotyledons</taxon>
        <taxon>Gunneridae</taxon>
        <taxon>Pentapetalae</taxon>
        <taxon>asterids</taxon>
        <taxon>lamiids</taxon>
        <taxon>Boraginales</taxon>
        <taxon>Boraginaceae</taxon>
        <taxon>Boraginoideae</taxon>
        <taxon>Lithospermeae</taxon>
        <taxon>Lithospermum</taxon>
    </lineage>
</organism>
<dbReference type="GO" id="GO:0016020">
    <property type="term" value="C:membrane"/>
    <property type="evidence" value="ECO:0007669"/>
    <property type="project" value="UniProtKB-SubCell"/>
</dbReference>
<protein>
    <submittedName>
        <fullName evidence="4">Uncharacterized protein</fullName>
    </submittedName>
</protein>
<keyword evidence="3" id="KW-0472">Membrane</keyword>
<comment type="subcellular location">
    <subcellularLocation>
        <location evidence="1">Membrane</location>
    </subcellularLocation>
</comment>
<name>A0AAV3NN05_LITER</name>
<comment type="caution">
    <text evidence="4">The sequence shown here is derived from an EMBL/GenBank/DDBJ whole genome shotgun (WGS) entry which is preliminary data.</text>
</comment>
<keyword evidence="5" id="KW-1185">Reference proteome</keyword>
<evidence type="ECO:0000256" key="1">
    <source>
        <dbReference type="ARBA" id="ARBA00004370"/>
    </source>
</evidence>
<dbReference type="EMBL" id="BAABME010015317">
    <property type="protein sequence ID" value="GAA0140569.1"/>
    <property type="molecule type" value="Genomic_DNA"/>
</dbReference>
<reference evidence="4 5" key="1">
    <citation type="submission" date="2024-01" db="EMBL/GenBank/DDBJ databases">
        <title>The complete chloroplast genome sequence of Lithospermum erythrorhizon: insights into the phylogenetic relationship among Boraginaceae species and the maternal lineages of purple gromwells.</title>
        <authorList>
            <person name="Okada T."/>
            <person name="Watanabe K."/>
        </authorList>
    </citation>
    <scope>NUCLEOTIDE SEQUENCE [LARGE SCALE GENOMIC DNA]</scope>
</reference>
<dbReference type="Gene3D" id="1.10.510.10">
    <property type="entry name" value="Transferase(Phosphotransferase) domain 1"/>
    <property type="match status" value="1"/>
</dbReference>
<keyword evidence="2" id="KW-0723">Serine/threonine-protein kinase</keyword>
<evidence type="ECO:0000313" key="5">
    <source>
        <dbReference type="Proteomes" id="UP001454036"/>
    </source>
</evidence>
<evidence type="ECO:0000313" key="4">
    <source>
        <dbReference type="EMBL" id="GAA0140569.1"/>
    </source>
</evidence>
<sequence length="124" mass="13646">MNGGDQLLVTWAEPIFKDPNRCSELADPLVEGNFPRKSLNQAVGVAAMCLHEDPSTRPLTSDVVTALSYLWVLPDEEVVSPVAFIGTTNEIDMDDEQDKLDAQERQEALAEAIQWGSTNSRTVD</sequence>
<proteinExistence type="predicted"/>
<dbReference type="GO" id="GO:0004674">
    <property type="term" value="F:protein serine/threonine kinase activity"/>
    <property type="evidence" value="ECO:0007669"/>
    <property type="project" value="UniProtKB-KW"/>
</dbReference>
<keyword evidence="2" id="KW-0418">Kinase</keyword>